<comment type="caution">
    <text evidence="1">The sequence shown here is derived from an EMBL/GenBank/DDBJ whole genome shotgun (WGS) entry which is preliminary data.</text>
</comment>
<accession>A0ABW2PR49</accession>
<dbReference type="Proteomes" id="UP001596439">
    <property type="component" value="Unassembled WGS sequence"/>
</dbReference>
<gene>
    <name evidence="1" type="ORF">ACFQO8_10830</name>
</gene>
<evidence type="ECO:0000313" key="2">
    <source>
        <dbReference type="Proteomes" id="UP001596439"/>
    </source>
</evidence>
<protein>
    <submittedName>
        <fullName evidence="1">Uncharacterized protein</fullName>
    </submittedName>
</protein>
<dbReference type="EMBL" id="JBHTCE010000002">
    <property type="protein sequence ID" value="MFC7390635.1"/>
    <property type="molecule type" value="Genomic_DNA"/>
</dbReference>
<name>A0ABW2PR49_9BACL</name>
<keyword evidence="2" id="KW-1185">Reference proteome</keyword>
<organism evidence="1 2">
    <name type="scientific">Exiguobacterium aestuarii</name>
    <dbReference type="NCBI Taxonomy" id="273527"/>
    <lineage>
        <taxon>Bacteria</taxon>
        <taxon>Bacillati</taxon>
        <taxon>Bacillota</taxon>
        <taxon>Bacilli</taxon>
        <taxon>Bacillales</taxon>
        <taxon>Bacillales Family XII. Incertae Sedis</taxon>
        <taxon>Exiguobacterium</taxon>
    </lineage>
</organism>
<evidence type="ECO:0000313" key="1">
    <source>
        <dbReference type="EMBL" id="MFC7390635.1"/>
    </source>
</evidence>
<reference evidence="2" key="1">
    <citation type="journal article" date="2019" name="Int. J. Syst. Evol. Microbiol.">
        <title>The Global Catalogue of Microorganisms (GCM) 10K type strain sequencing project: providing services to taxonomists for standard genome sequencing and annotation.</title>
        <authorList>
            <consortium name="The Broad Institute Genomics Platform"/>
            <consortium name="The Broad Institute Genome Sequencing Center for Infectious Disease"/>
            <person name="Wu L."/>
            <person name="Ma J."/>
        </authorList>
    </citation>
    <scope>NUCLEOTIDE SEQUENCE [LARGE SCALE GENOMIC DNA]</scope>
    <source>
        <strain evidence="2">CCUG 55590</strain>
    </source>
</reference>
<proteinExistence type="predicted"/>
<sequence length="80" mass="8838">MNKLTSIFKATHGVMTEEVGVISGELELTTACQEDGSLTLHITYVGAKDVYTLPGSPYQLHDPNDHDVIHQMLVNILERT</sequence>
<dbReference type="RefSeq" id="WP_214789989.1">
    <property type="nucleotide sequence ID" value="NZ_JANIEL010000029.1"/>
</dbReference>